<proteinExistence type="predicted"/>
<protein>
    <submittedName>
        <fullName evidence="1">Uncharacterized protein</fullName>
    </submittedName>
</protein>
<accession>A0A6A4IXW5</accession>
<organism evidence="1 2">
    <name type="scientific">Apolygus lucorum</name>
    <name type="common">Small green plant bug</name>
    <name type="synonym">Lygocoris lucorum</name>
    <dbReference type="NCBI Taxonomy" id="248454"/>
    <lineage>
        <taxon>Eukaryota</taxon>
        <taxon>Metazoa</taxon>
        <taxon>Ecdysozoa</taxon>
        <taxon>Arthropoda</taxon>
        <taxon>Hexapoda</taxon>
        <taxon>Insecta</taxon>
        <taxon>Pterygota</taxon>
        <taxon>Neoptera</taxon>
        <taxon>Paraneoptera</taxon>
        <taxon>Hemiptera</taxon>
        <taxon>Heteroptera</taxon>
        <taxon>Panheteroptera</taxon>
        <taxon>Cimicomorpha</taxon>
        <taxon>Miridae</taxon>
        <taxon>Mirini</taxon>
        <taxon>Apolygus</taxon>
    </lineage>
</organism>
<keyword evidence="2" id="KW-1185">Reference proteome</keyword>
<dbReference type="AlphaFoldDB" id="A0A6A4IXW5"/>
<reference evidence="1" key="1">
    <citation type="journal article" date="2021" name="Mol. Ecol. Resour.">
        <title>Apolygus lucorum genome provides insights into omnivorousness and mesophyll feeding.</title>
        <authorList>
            <person name="Liu Y."/>
            <person name="Liu H."/>
            <person name="Wang H."/>
            <person name="Huang T."/>
            <person name="Liu B."/>
            <person name="Yang B."/>
            <person name="Yin L."/>
            <person name="Li B."/>
            <person name="Zhang Y."/>
            <person name="Zhang S."/>
            <person name="Jiang F."/>
            <person name="Zhang X."/>
            <person name="Ren Y."/>
            <person name="Wang B."/>
            <person name="Wang S."/>
            <person name="Lu Y."/>
            <person name="Wu K."/>
            <person name="Fan W."/>
            <person name="Wang G."/>
        </authorList>
    </citation>
    <scope>NUCLEOTIDE SEQUENCE</scope>
    <source>
        <strain evidence="1">12Hb</strain>
    </source>
</reference>
<sequence length="94" mass="11331">MMKFLVFLAVAVACVVAQSAQGKLEEQTRDKRGLVLQTYPTLYHNLYRNIHYPSLYKNVIPSYYPYTYSHVYPYSYYPYSYYPYTHSSYVYYKK</sequence>
<name>A0A6A4IXW5_APOLU</name>
<gene>
    <name evidence="1" type="ORF">GE061_004490</name>
</gene>
<dbReference type="EMBL" id="WIXP02000012">
    <property type="protein sequence ID" value="KAF6202093.1"/>
    <property type="molecule type" value="Genomic_DNA"/>
</dbReference>
<dbReference type="Proteomes" id="UP000466442">
    <property type="component" value="Linkage Group LG12"/>
</dbReference>
<evidence type="ECO:0000313" key="2">
    <source>
        <dbReference type="Proteomes" id="UP000466442"/>
    </source>
</evidence>
<comment type="caution">
    <text evidence="1">The sequence shown here is derived from an EMBL/GenBank/DDBJ whole genome shotgun (WGS) entry which is preliminary data.</text>
</comment>
<evidence type="ECO:0000313" key="1">
    <source>
        <dbReference type="EMBL" id="KAF6202093.1"/>
    </source>
</evidence>